<feature type="region of interest" description="Disordered" evidence="1">
    <location>
        <begin position="90"/>
        <end position="120"/>
    </location>
</feature>
<dbReference type="OrthoDB" id="420884at2759"/>
<dbReference type="Proteomes" id="UP000228934">
    <property type="component" value="Unassembled WGS sequence"/>
</dbReference>
<evidence type="ECO:0000256" key="1">
    <source>
        <dbReference type="SAM" id="MobiDB-lite"/>
    </source>
</evidence>
<dbReference type="AlphaFoldDB" id="A0A2G9Q4A3"/>
<name>A0A2G9Q4A3_AQUCT</name>
<dbReference type="EMBL" id="KZ369192">
    <property type="protein sequence ID" value="PIO10449.1"/>
    <property type="molecule type" value="Genomic_DNA"/>
</dbReference>
<reference evidence="3" key="1">
    <citation type="journal article" date="2017" name="Nat. Commun.">
        <title>The North American bullfrog draft genome provides insight into hormonal regulation of long noncoding RNA.</title>
        <authorList>
            <person name="Hammond S.A."/>
            <person name="Warren R.L."/>
            <person name="Vandervalk B.P."/>
            <person name="Kucuk E."/>
            <person name="Khan H."/>
            <person name="Gibb E.A."/>
            <person name="Pandoh P."/>
            <person name="Kirk H."/>
            <person name="Zhao Y."/>
            <person name="Jones M."/>
            <person name="Mungall A.J."/>
            <person name="Coope R."/>
            <person name="Pleasance S."/>
            <person name="Moore R.A."/>
            <person name="Holt R.A."/>
            <person name="Round J.M."/>
            <person name="Ohora S."/>
            <person name="Walle B.V."/>
            <person name="Veldhoen N."/>
            <person name="Helbing C.C."/>
            <person name="Birol I."/>
        </authorList>
    </citation>
    <scope>NUCLEOTIDE SEQUENCE [LARGE SCALE GENOMIC DNA]</scope>
</reference>
<evidence type="ECO:0000313" key="3">
    <source>
        <dbReference type="Proteomes" id="UP000228934"/>
    </source>
</evidence>
<protein>
    <submittedName>
        <fullName evidence="2">Uncharacterized protein</fullName>
    </submittedName>
</protein>
<accession>A0A2G9Q4A3</accession>
<keyword evidence="3" id="KW-1185">Reference proteome</keyword>
<feature type="compositionally biased region" description="Basic and acidic residues" evidence="1">
    <location>
        <begin position="90"/>
        <end position="117"/>
    </location>
</feature>
<gene>
    <name evidence="2" type="ORF">AB205_0168180</name>
</gene>
<evidence type="ECO:0000313" key="2">
    <source>
        <dbReference type="EMBL" id="PIO10449.1"/>
    </source>
</evidence>
<sequence length="160" mass="19083">MQVAPEVVQEPFSKSERLASLPLERFHSTEWEATRSPDKSSLCEWALRRLLEELNARLDYVNRYNRSLAEKAAEQFKRFEEMLELKQRQEKQKLEEQLEKDSKEALERQEKLKEEHRHRAKQRSDGIIPLDILIVCGLDRTFSFENSDGPRNRTCFKSFR</sequence>
<organism evidence="2 3">
    <name type="scientific">Aquarana catesbeiana</name>
    <name type="common">American bullfrog</name>
    <name type="synonym">Rana catesbeiana</name>
    <dbReference type="NCBI Taxonomy" id="8400"/>
    <lineage>
        <taxon>Eukaryota</taxon>
        <taxon>Metazoa</taxon>
        <taxon>Chordata</taxon>
        <taxon>Craniata</taxon>
        <taxon>Vertebrata</taxon>
        <taxon>Euteleostomi</taxon>
        <taxon>Amphibia</taxon>
        <taxon>Batrachia</taxon>
        <taxon>Anura</taxon>
        <taxon>Neobatrachia</taxon>
        <taxon>Ranoidea</taxon>
        <taxon>Ranidae</taxon>
        <taxon>Aquarana</taxon>
    </lineage>
</organism>
<proteinExistence type="predicted"/>